<dbReference type="EMBL" id="FKJW01000004">
    <property type="protein sequence ID" value="SAJ96095.1"/>
    <property type="molecule type" value="Genomic_DNA"/>
</dbReference>
<dbReference type="Proteomes" id="UP000196218">
    <property type="component" value="Unassembled WGS sequence"/>
</dbReference>
<evidence type="ECO:0000313" key="3">
    <source>
        <dbReference type="Proteomes" id="UP000196218"/>
    </source>
</evidence>
<evidence type="ECO:0000313" key="2">
    <source>
        <dbReference type="EMBL" id="SAJ96095.1"/>
    </source>
</evidence>
<dbReference type="CDD" id="cd20731">
    <property type="entry name" value="PoNe_FilH_TF-like"/>
    <property type="match status" value="1"/>
</dbReference>
<reference evidence="2 3" key="1">
    <citation type="submission" date="2016-04" db="EMBL/GenBank/DDBJ databases">
        <authorList>
            <person name="Peeters C."/>
        </authorList>
    </citation>
    <scope>NUCLEOTIDE SEQUENCE [LARGE SCALE GENOMIC DNA]</scope>
    <source>
        <strain evidence="2">LMG 29311</strain>
    </source>
</reference>
<comment type="caution">
    <text evidence="2">The sequence shown here is derived from an EMBL/GenBank/DDBJ whole genome shotgun (WGS) entry which is preliminary data.</text>
</comment>
<feature type="region of interest" description="Disordered" evidence="1">
    <location>
        <begin position="1"/>
        <end position="21"/>
    </location>
</feature>
<name>A0ABD7L6D0_9BURK</name>
<gene>
    <name evidence="2" type="ORF">UA18_03344</name>
</gene>
<evidence type="ECO:0000256" key="1">
    <source>
        <dbReference type="SAM" id="MobiDB-lite"/>
    </source>
</evidence>
<organism evidence="2 3">
    <name type="scientific">Burkholderia multivorans</name>
    <dbReference type="NCBI Taxonomy" id="87883"/>
    <lineage>
        <taxon>Bacteria</taxon>
        <taxon>Pseudomonadati</taxon>
        <taxon>Pseudomonadota</taxon>
        <taxon>Betaproteobacteria</taxon>
        <taxon>Burkholderiales</taxon>
        <taxon>Burkholderiaceae</taxon>
        <taxon>Burkholderia</taxon>
        <taxon>Burkholderia cepacia complex</taxon>
    </lineage>
</organism>
<accession>A0ABD7L6D0</accession>
<dbReference type="AlphaFoldDB" id="A0ABD7L6D0"/>
<sequence>MKSDEQNGTDSTAGLSRDTANANQTVQNTFNLQKVQNDMAFVQAFGKAATFAVAEAATQLENSSPQMKALFGEGGAGRDALHAAVAAIGAALSGGNIGAAVAGSLAGDVLQSLAQPIIDQTVSQLPLSAQAAARDALNEIVATAGGAAAGALAGGGSSGALAGAGSAINNELYNRQLHVEEVKVVERLAKEKAQAVCRGDASCVASATIYWTDMLERAAKGMVDDTANKENMAYLQTLIQTANNPTSEGAMGGLSSYLANLQTAEEMLSQYMGKPILVRGQPMISDGSAQTYFSATPAQRSDQYLNSGLGSLPGSIAPGASQRDQTRLSNFAAQNGSVKPDYTIEETVVGGILANKVASTAVRVGESIDVWLAGAVKPADKGFISTGKVTMESMPVKLNSAEQGVLSQLDQLPSKDLQGQAREYVANNYFVRNGFTPLDGKCGANCFDGVYVKGNTVYVNEVKPLSESGSISLNPANGATKLPTQQTDDWVASSIRRLKDGENPHLVETANVVEQALKNGNLVKLVSGVDANGMVIVKIPRNTP</sequence>
<protein>
    <submittedName>
        <fullName evidence="2">Filamentous hemagglutinin</fullName>
    </submittedName>
</protein>
<proteinExistence type="predicted"/>